<feature type="signal peptide" evidence="1">
    <location>
        <begin position="1"/>
        <end position="18"/>
    </location>
</feature>
<proteinExistence type="predicted"/>
<reference evidence="2 3" key="1">
    <citation type="submission" date="2024-07" db="EMBL/GenBank/DDBJ databases">
        <title>Section-level genome sequencing and comparative genomics of Aspergillus sections Usti and Cavernicolus.</title>
        <authorList>
            <consortium name="Lawrence Berkeley National Laboratory"/>
            <person name="Nybo J.L."/>
            <person name="Vesth T.C."/>
            <person name="Theobald S."/>
            <person name="Frisvad J.C."/>
            <person name="Larsen T.O."/>
            <person name="Kjaerboelling I."/>
            <person name="Rothschild-Mancinelli K."/>
            <person name="Lyhne E.K."/>
            <person name="Kogle M.E."/>
            <person name="Barry K."/>
            <person name="Clum A."/>
            <person name="Na H."/>
            <person name="Ledsgaard L."/>
            <person name="Lin J."/>
            <person name="Lipzen A."/>
            <person name="Kuo A."/>
            <person name="Riley R."/>
            <person name="Mondo S."/>
            <person name="Labutti K."/>
            <person name="Haridas S."/>
            <person name="Pangalinan J."/>
            <person name="Salamov A.A."/>
            <person name="Simmons B.A."/>
            <person name="Magnuson J.K."/>
            <person name="Chen J."/>
            <person name="Drula E."/>
            <person name="Henrissat B."/>
            <person name="Wiebenga A."/>
            <person name="Lubbers R.J."/>
            <person name="Gomes A.C."/>
            <person name="Macurrencykelacurrency M.R."/>
            <person name="Stajich J."/>
            <person name="Grigoriev I.V."/>
            <person name="Mortensen U.H."/>
            <person name="De Vries R.P."/>
            <person name="Baker S.E."/>
            <person name="Andersen M.R."/>
        </authorList>
    </citation>
    <scope>NUCLEOTIDE SEQUENCE [LARGE SCALE GENOMIC DNA]</scope>
    <source>
        <strain evidence="2 3">CBS 449.75</strain>
    </source>
</reference>
<evidence type="ECO:0000313" key="3">
    <source>
        <dbReference type="Proteomes" id="UP001610432"/>
    </source>
</evidence>
<evidence type="ECO:0000313" key="2">
    <source>
        <dbReference type="EMBL" id="KAL2864134.1"/>
    </source>
</evidence>
<feature type="chain" id="PRO_5045439406" evidence="1">
    <location>
        <begin position="19"/>
        <end position="178"/>
    </location>
</feature>
<gene>
    <name evidence="2" type="ORF">BJX67DRAFT_383975</name>
</gene>
<accession>A0ABR4LJ53</accession>
<dbReference type="Proteomes" id="UP001610432">
    <property type="component" value="Unassembled WGS sequence"/>
</dbReference>
<sequence length="178" mass="19466">MRSILLSIVAALTGSIIAAIPNPDSPNTSKATLSRRGSQPGLIARDDIPNKEKIGYLIFSHSRVASLQCSDLYTMKWGDEGGYESCTDDSVDSAFAEFCDIKVEDEVKVDTPMGEGIWWPDADQCGKGGNPEGFIITAMDDTSATGYECVRDDHQFTENCGMTWASHLYMKCTYKGEL</sequence>
<dbReference type="EMBL" id="JBFXLQ010000043">
    <property type="protein sequence ID" value="KAL2864134.1"/>
    <property type="molecule type" value="Genomic_DNA"/>
</dbReference>
<name>A0ABR4LJ53_9EURO</name>
<evidence type="ECO:0000256" key="1">
    <source>
        <dbReference type="SAM" id="SignalP"/>
    </source>
</evidence>
<comment type="caution">
    <text evidence="2">The sequence shown here is derived from an EMBL/GenBank/DDBJ whole genome shotgun (WGS) entry which is preliminary data.</text>
</comment>
<dbReference type="RefSeq" id="XP_070883113.1">
    <property type="nucleotide sequence ID" value="XM_071033576.1"/>
</dbReference>
<organism evidence="2 3">
    <name type="scientific">Aspergillus lucknowensis</name>
    <dbReference type="NCBI Taxonomy" id="176173"/>
    <lineage>
        <taxon>Eukaryota</taxon>
        <taxon>Fungi</taxon>
        <taxon>Dikarya</taxon>
        <taxon>Ascomycota</taxon>
        <taxon>Pezizomycotina</taxon>
        <taxon>Eurotiomycetes</taxon>
        <taxon>Eurotiomycetidae</taxon>
        <taxon>Eurotiales</taxon>
        <taxon>Aspergillaceae</taxon>
        <taxon>Aspergillus</taxon>
        <taxon>Aspergillus subgen. Nidulantes</taxon>
    </lineage>
</organism>
<keyword evidence="3" id="KW-1185">Reference proteome</keyword>
<dbReference type="GeneID" id="98148648"/>
<protein>
    <submittedName>
        <fullName evidence="2">Uncharacterized protein</fullName>
    </submittedName>
</protein>
<keyword evidence="1" id="KW-0732">Signal</keyword>